<dbReference type="Proteomes" id="UP000886744">
    <property type="component" value="Unassembled WGS sequence"/>
</dbReference>
<reference evidence="4" key="1">
    <citation type="submission" date="2020-10" db="EMBL/GenBank/DDBJ databases">
        <authorList>
            <person name="Gilroy R."/>
        </authorList>
    </citation>
    <scope>NUCLEOTIDE SEQUENCE</scope>
    <source>
        <strain evidence="4">ChiHjej13B12-12457</strain>
    </source>
</reference>
<evidence type="ECO:0000259" key="2">
    <source>
        <dbReference type="Pfam" id="PF00326"/>
    </source>
</evidence>
<evidence type="ECO:0000259" key="3">
    <source>
        <dbReference type="Pfam" id="PF00930"/>
    </source>
</evidence>
<dbReference type="PANTHER" id="PTHR11731">
    <property type="entry name" value="PROTEASE FAMILY S9B,C DIPEPTIDYL-PEPTIDASE IV-RELATED"/>
    <property type="match status" value="1"/>
</dbReference>
<accession>A0A9D1E0H2</accession>
<proteinExistence type="predicted"/>
<evidence type="ECO:0000313" key="4">
    <source>
        <dbReference type="EMBL" id="HIR62164.1"/>
    </source>
</evidence>
<comment type="caution">
    <text evidence="4">The sequence shown here is derived from an EMBL/GenBank/DDBJ whole genome shotgun (WGS) entry which is preliminary data.</text>
</comment>
<dbReference type="EMBL" id="DVHI01000022">
    <property type="protein sequence ID" value="HIR62164.1"/>
    <property type="molecule type" value="Genomic_DNA"/>
</dbReference>
<dbReference type="InterPro" id="IPR050278">
    <property type="entry name" value="Serine_Prot_S9B/DPPIV"/>
</dbReference>
<dbReference type="SUPFAM" id="SSF53474">
    <property type="entry name" value="alpha/beta-Hydrolases"/>
    <property type="match status" value="1"/>
</dbReference>
<dbReference type="SUPFAM" id="SSF82171">
    <property type="entry name" value="DPP6 N-terminal domain-like"/>
    <property type="match status" value="1"/>
</dbReference>
<dbReference type="AlphaFoldDB" id="A0A9D1E0H2"/>
<dbReference type="InterPro" id="IPR002469">
    <property type="entry name" value="Peptidase_S9B_N"/>
</dbReference>
<sequence length="696" mass="79695">MKRIFLVAAALFSAAVGYAREQVQEKKALTLEQVAQGMPEGIVNSIPMPVGWYDKGNLIVSQDRELGLYNLRTGETSPYQMPEPKVRPAILEELSKTVDNPMFSPDSTKIAYTKDNNLYVMDVTTGEHTALTTDGSDLILNGWSSWVYYEEILGRATRYKAFWWSPDSKRLAYYKFDDTNVPMFPIYDAKGKHGTLNETRYPKAGDENPKVEIGMIDLTTGETVWADFDREDDQYFGTPFWSAESDKFMVPWMPRDQNHLILYEVSPFDGSKKPLYEEHQKTWIDWIDDMVFTEDGFYMTRDFDGWEQIYFQPFDGSQYIKLTEGRNWGTRILKLDEAKGVLFFTSRAEISTRYDVYRLDLKKRTTERISFGDYNFSAVQISPDNKYYAAQISNVSTPTKTVLVKIGSGKKAQYTVLGDSKGPEYDNYKLSEAKMLFIEVDGYTLPASIRLPIDLDTNKKYPVIVSMYGGPNSGTVMDRWSAPSRGNQLWAIEGVIQISIDHRASGHCGKEGVNYVYRSLGQTELADYIEWVKYLRTFPYVDAEKIGITGFSFGGTMTVLALTDGADYFQYGIAGGGVYDWQLYDTHYTERYMDTPEDNPEGYAFTRVWERAEKYRGGKGSMLRITHGTADDNVHMQNTLQLIDALQKADKQFELMIYPGGYHGYRGYQAIHSSNSDLIFWYRWLLGKEAPECLLR</sequence>
<protein>
    <submittedName>
        <fullName evidence="4">DPP IV N-terminal domain-containing protein</fullName>
    </submittedName>
</protein>
<feature type="domain" description="Dipeptidylpeptidase IV N-terminal" evidence="3">
    <location>
        <begin position="69"/>
        <end position="398"/>
    </location>
</feature>
<reference evidence="4" key="2">
    <citation type="journal article" date="2021" name="PeerJ">
        <title>Extensive microbial diversity within the chicken gut microbiome revealed by metagenomics and culture.</title>
        <authorList>
            <person name="Gilroy R."/>
            <person name="Ravi A."/>
            <person name="Getino M."/>
            <person name="Pursley I."/>
            <person name="Horton D.L."/>
            <person name="Alikhan N.F."/>
            <person name="Baker D."/>
            <person name="Gharbi K."/>
            <person name="Hall N."/>
            <person name="Watson M."/>
            <person name="Adriaenssens E.M."/>
            <person name="Foster-Nyarko E."/>
            <person name="Jarju S."/>
            <person name="Secka A."/>
            <person name="Antonio M."/>
            <person name="Oren A."/>
            <person name="Chaudhuri R.R."/>
            <person name="La Ragione R."/>
            <person name="Hildebrand F."/>
            <person name="Pallen M.J."/>
        </authorList>
    </citation>
    <scope>NUCLEOTIDE SEQUENCE</scope>
    <source>
        <strain evidence="4">ChiHjej13B12-12457</strain>
    </source>
</reference>
<dbReference type="InterPro" id="IPR001375">
    <property type="entry name" value="Peptidase_S9_cat"/>
</dbReference>
<evidence type="ECO:0000256" key="1">
    <source>
        <dbReference type="SAM" id="SignalP"/>
    </source>
</evidence>
<evidence type="ECO:0000313" key="5">
    <source>
        <dbReference type="Proteomes" id="UP000886744"/>
    </source>
</evidence>
<gene>
    <name evidence="4" type="ORF">IAC94_01400</name>
</gene>
<feature type="domain" description="Peptidase S9 prolyl oligopeptidase catalytic" evidence="2">
    <location>
        <begin position="488"/>
        <end position="685"/>
    </location>
</feature>
<organism evidence="4 5">
    <name type="scientific">Candidatus Coprenecus avistercoris</name>
    <dbReference type="NCBI Taxonomy" id="2840730"/>
    <lineage>
        <taxon>Bacteria</taxon>
        <taxon>Pseudomonadati</taxon>
        <taxon>Bacteroidota</taxon>
        <taxon>Bacteroidia</taxon>
        <taxon>Bacteroidales</taxon>
        <taxon>Rikenellaceae</taxon>
        <taxon>Rikenellaceae incertae sedis</taxon>
        <taxon>Candidatus Coprenecus</taxon>
    </lineage>
</organism>
<name>A0A9D1E0H2_9BACT</name>
<feature type="signal peptide" evidence="1">
    <location>
        <begin position="1"/>
        <end position="19"/>
    </location>
</feature>
<dbReference type="PANTHER" id="PTHR11731:SF193">
    <property type="entry name" value="DIPEPTIDYL PEPTIDASE 9"/>
    <property type="match status" value="1"/>
</dbReference>
<dbReference type="Pfam" id="PF00326">
    <property type="entry name" value="Peptidase_S9"/>
    <property type="match status" value="1"/>
</dbReference>
<dbReference type="GO" id="GO:0008236">
    <property type="term" value="F:serine-type peptidase activity"/>
    <property type="evidence" value="ECO:0007669"/>
    <property type="project" value="InterPro"/>
</dbReference>
<dbReference type="Pfam" id="PF00930">
    <property type="entry name" value="DPPIV_N"/>
    <property type="match status" value="1"/>
</dbReference>
<keyword evidence="1" id="KW-0732">Signal</keyword>
<dbReference type="GO" id="GO:0006508">
    <property type="term" value="P:proteolysis"/>
    <property type="evidence" value="ECO:0007669"/>
    <property type="project" value="InterPro"/>
</dbReference>
<dbReference type="Gene3D" id="2.140.10.30">
    <property type="entry name" value="Dipeptidylpeptidase IV, N-terminal domain"/>
    <property type="match status" value="1"/>
</dbReference>
<dbReference type="InterPro" id="IPR029058">
    <property type="entry name" value="AB_hydrolase_fold"/>
</dbReference>
<feature type="chain" id="PRO_5038635970" evidence="1">
    <location>
        <begin position="20"/>
        <end position="696"/>
    </location>
</feature>
<dbReference type="GO" id="GO:0008239">
    <property type="term" value="F:dipeptidyl-peptidase activity"/>
    <property type="evidence" value="ECO:0007669"/>
    <property type="project" value="TreeGrafter"/>
</dbReference>
<dbReference type="Gene3D" id="3.40.50.1820">
    <property type="entry name" value="alpha/beta hydrolase"/>
    <property type="match status" value="1"/>
</dbReference>